<keyword evidence="3" id="KW-1185">Reference proteome</keyword>
<reference evidence="3" key="1">
    <citation type="journal article" date="2017" name="Nat. Microbiol.">
        <title>Global analysis of biosynthetic gene clusters reveals vast potential of secondary metabolite production in Penicillium species.</title>
        <authorList>
            <person name="Nielsen J.C."/>
            <person name="Grijseels S."/>
            <person name="Prigent S."/>
            <person name="Ji B."/>
            <person name="Dainat J."/>
            <person name="Nielsen K.F."/>
            <person name="Frisvad J.C."/>
            <person name="Workman M."/>
            <person name="Nielsen J."/>
        </authorList>
    </citation>
    <scope>NUCLEOTIDE SEQUENCE [LARGE SCALE GENOMIC DNA]</scope>
    <source>
        <strain evidence="3">IBT 13039</strain>
    </source>
</reference>
<evidence type="ECO:0000313" key="2">
    <source>
        <dbReference type="EMBL" id="OQE49447.1"/>
    </source>
</evidence>
<feature type="compositionally biased region" description="Low complexity" evidence="1">
    <location>
        <begin position="110"/>
        <end position="121"/>
    </location>
</feature>
<evidence type="ECO:0000313" key="3">
    <source>
        <dbReference type="Proteomes" id="UP000191691"/>
    </source>
</evidence>
<accession>A0A1V6VFK6</accession>
<protein>
    <submittedName>
        <fullName evidence="2">Uncharacterized protein</fullName>
    </submittedName>
</protein>
<dbReference type="AlphaFoldDB" id="A0A1V6VFK6"/>
<comment type="caution">
    <text evidence="2">The sequence shown here is derived from an EMBL/GenBank/DDBJ whole genome shotgun (WGS) entry which is preliminary data.</text>
</comment>
<dbReference type="EMBL" id="MOOB01000544">
    <property type="protein sequence ID" value="OQE49447.1"/>
    <property type="molecule type" value="Genomic_DNA"/>
</dbReference>
<feature type="compositionally biased region" description="Polar residues" evidence="1">
    <location>
        <begin position="100"/>
        <end position="109"/>
    </location>
</feature>
<feature type="region of interest" description="Disordered" evidence="1">
    <location>
        <begin position="81"/>
        <end position="145"/>
    </location>
</feature>
<proteinExistence type="predicted"/>
<evidence type="ECO:0000256" key="1">
    <source>
        <dbReference type="SAM" id="MobiDB-lite"/>
    </source>
</evidence>
<organism evidence="2 3">
    <name type="scientific">Penicillium nalgiovense</name>
    <dbReference type="NCBI Taxonomy" id="60175"/>
    <lineage>
        <taxon>Eukaryota</taxon>
        <taxon>Fungi</taxon>
        <taxon>Dikarya</taxon>
        <taxon>Ascomycota</taxon>
        <taxon>Pezizomycotina</taxon>
        <taxon>Eurotiomycetes</taxon>
        <taxon>Eurotiomycetidae</taxon>
        <taxon>Eurotiales</taxon>
        <taxon>Aspergillaceae</taxon>
        <taxon>Penicillium</taxon>
    </lineage>
</organism>
<gene>
    <name evidence="2" type="ORF">PENNAL_c0544G07202</name>
</gene>
<sequence>MPLPQQPTELIYCAAPACIPKAKLEYIRRRTEDNRPQAREQGPQLYAISSSLVLATEHLSVQTFVLHNTNTITDVHATVHRSSPAAPEHPSRGPIAESEITPSGTTTRAPSRLLPSTSPPSYHERRSVGSSRAFDSQKLAGAPSVAFSKRQPEIATNRYNIMSTWREW</sequence>
<dbReference type="Proteomes" id="UP000191691">
    <property type="component" value="Unassembled WGS sequence"/>
</dbReference>
<name>A0A1V6VFK6_PENNA</name>